<dbReference type="Gene3D" id="2.160.10.20">
    <property type="entry name" value="Insect antifreeze protein"/>
    <property type="match status" value="1"/>
</dbReference>
<evidence type="ECO:0000313" key="2">
    <source>
        <dbReference type="EMBL" id="MFD1703447.1"/>
    </source>
</evidence>
<dbReference type="Proteomes" id="UP001597308">
    <property type="component" value="Unassembled WGS sequence"/>
</dbReference>
<dbReference type="EMBL" id="JBHUER010000008">
    <property type="protein sequence ID" value="MFD1703447.1"/>
    <property type="molecule type" value="Genomic_DNA"/>
</dbReference>
<organism evidence="2 3">
    <name type="scientific">Methylopila henanensis</name>
    <dbReference type="NCBI Taxonomy" id="873516"/>
    <lineage>
        <taxon>Bacteria</taxon>
        <taxon>Pseudomonadati</taxon>
        <taxon>Pseudomonadota</taxon>
        <taxon>Alphaproteobacteria</taxon>
        <taxon>Hyphomicrobiales</taxon>
        <taxon>Methylopilaceae</taxon>
        <taxon>Methylopila</taxon>
    </lineage>
</organism>
<sequence>MTSPDGVVWTARASAADNAWLGVEWSDDIGLFAALANTGTGNRVMTSPDGIVWTARPAASDFDWRAIAWSPQLGAFCGVGGSGTGTRAMMSAPAYGAEAVRGRGVEARPLRQRISELATLLDYGAAGDGMTNDTAAVSRATADGGDRWINLCGRTYLVDALPDYTGNRWSLPAYYHGYFRVGGVDYPMGDTTHAIISGEQSTGAQRSTKGSAILIGADRSKVEVVNEGARVVAAGVSRIWARGTNNFMGGISVSDLSGDFNSTATACRFVEANGQTSLIASSLLSRTFGFQGVNDRDPDADGLRRKDRWGLVLAGEDGPFSPSGSTEEIAISSFNGDTDEDPKDCFYNTILGSMAGDIRSGSNNVIIGSRADSVVGTTNFQIIKQIIVDGSGAGVYSCRNSGKINADSTAVIASSDFFIRPNASGADKTLASAMIASGGSSIYNCHWGVVLASYNGRLTSAGSDRDMHFLLGTLSSSAGGGAKTNGGSVLVDNVRGAGVISSQTSHSNGTFMTLVGSRNTESVSTYSIGGGYSPTAITSDGASSKNMKWRIGSIDGIGRFSGGTSTMGADYAEMRELATPGQALEPGDIVVREPGTRKVRKGRAGDDARFILGVVSVNPSVLGNADDLEWRGRYVRDEWGRPATRKVTVVSWPEQVESAPEVVTREAFSGAKEEAARRGLDIPAHAVFSGEGEAARVEWPRESSPGYERRVRDGFSGSVESMAELGLTAPEDATFEELDDFVDRGDFDITRRHTPRRDRPKEWCVTGMTGQLPVRIGPDAEPDFWLDAAGGRSEAPTRIMLEEIVRPYDAATGYGVGWATVG</sequence>
<comment type="caution">
    <text evidence="2">The sequence shown here is derived from an EMBL/GenBank/DDBJ whole genome shotgun (WGS) entry which is preliminary data.</text>
</comment>
<dbReference type="Gene3D" id="3.30.750.60">
    <property type="entry name" value="Endosialidase, N-terminal extension domain"/>
    <property type="match status" value="1"/>
</dbReference>
<feature type="domain" description="Peptidase G2 IMC autoproteolytic cleavage" evidence="1">
    <location>
        <begin position="515"/>
        <end position="650"/>
    </location>
</feature>
<dbReference type="InterPro" id="IPR021865">
    <property type="entry name" value="Peptidase_G2"/>
</dbReference>
<dbReference type="RefSeq" id="WP_378799555.1">
    <property type="nucleotide sequence ID" value="NZ_JBHUER010000008.1"/>
</dbReference>
<dbReference type="Gene3D" id="2.40.300.10">
    <property type="entry name" value="Head decoration protein D"/>
    <property type="match status" value="2"/>
</dbReference>
<accession>A0ABW4K6N6</accession>
<reference evidence="3" key="1">
    <citation type="journal article" date="2019" name="Int. J. Syst. Evol. Microbiol.">
        <title>The Global Catalogue of Microorganisms (GCM) 10K type strain sequencing project: providing services to taxonomists for standard genome sequencing and annotation.</title>
        <authorList>
            <consortium name="The Broad Institute Genomics Platform"/>
            <consortium name="The Broad Institute Genome Sequencing Center for Infectious Disease"/>
            <person name="Wu L."/>
            <person name="Ma J."/>
        </authorList>
    </citation>
    <scope>NUCLEOTIDE SEQUENCE [LARGE SCALE GENOMIC DNA]</scope>
    <source>
        <strain evidence="3">KCTC 23707</strain>
    </source>
</reference>
<evidence type="ECO:0000313" key="3">
    <source>
        <dbReference type="Proteomes" id="UP001597308"/>
    </source>
</evidence>
<proteinExistence type="predicted"/>
<keyword evidence="3" id="KW-1185">Reference proteome</keyword>
<gene>
    <name evidence="2" type="ORF">ACFSCV_10565</name>
</gene>
<feature type="domain" description="Peptidase G2 IMC autoproteolytic cleavage" evidence="1">
    <location>
        <begin position="739"/>
        <end position="819"/>
    </location>
</feature>
<dbReference type="Pfam" id="PF11962">
    <property type="entry name" value="Peptidase_G2"/>
    <property type="match status" value="2"/>
</dbReference>
<protein>
    <submittedName>
        <fullName evidence="2">Peptidase G2 autoproteolytic cleavage domain-containing protein</fullName>
    </submittedName>
</protein>
<name>A0ABW4K6N6_9HYPH</name>
<evidence type="ECO:0000259" key="1">
    <source>
        <dbReference type="Pfam" id="PF11962"/>
    </source>
</evidence>